<proteinExistence type="predicted"/>
<sequence length="443" mass="50279">MGVDEMQNHAVEQEGTTATGEEVLDGVVLFGKYALLKVLGYGAFGKVYQAKNLETGQSVAIKVVSKNKVVKKGLAAQIEREIAIMHQLRHPHIIELFEVLATKTKIYFVMEFANGGELFHKVKKGRFSEDLSRRYFQQLLSAVKYCHSIGVYHRDLKLDNLLIDENMKLKVTDFGLGAVKDQTRPDGLLHTVCGTPAYVAPEILAKKGYDGAKVDVWSCGVILFVLTAGYLPFNDQNIAVMYRKICRGQFRLPRWTSPDLRRFISRMLDTNPESRITVDEILRDPWFLKGYREVQCSKLRHWTEPEENERRKSLNAFDLISFSSCLDMSGLFGEPEVSDSVERIVSEETPERIMEKVVEMATAERVRVKRNTNGCGGARLEGQDGNLVIILGIYRLTDELVMVEIHKRETKDGGSAQFWKHKLRPQLLQFVYKPEAIISGDSK</sequence>
<keyword evidence="2" id="KW-1185">Reference proteome</keyword>
<name>A0ACB9Q808_BAUVA</name>
<evidence type="ECO:0000313" key="2">
    <source>
        <dbReference type="Proteomes" id="UP000828941"/>
    </source>
</evidence>
<dbReference type="EMBL" id="CM039426">
    <property type="protein sequence ID" value="KAI4356132.1"/>
    <property type="molecule type" value="Genomic_DNA"/>
</dbReference>
<dbReference type="Proteomes" id="UP000828941">
    <property type="component" value="Chromosome 1"/>
</dbReference>
<reference evidence="1 2" key="1">
    <citation type="journal article" date="2022" name="DNA Res.">
        <title>Chromosomal-level genome assembly of the orchid tree Bauhinia variegata (Leguminosae; Cercidoideae) supports the allotetraploid origin hypothesis of Bauhinia.</title>
        <authorList>
            <person name="Zhong Y."/>
            <person name="Chen Y."/>
            <person name="Zheng D."/>
            <person name="Pang J."/>
            <person name="Liu Y."/>
            <person name="Luo S."/>
            <person name="Meng S."/>
            <person name="Qian L."/>
            <person name="Wei D."/>
            <person name="Dai S."/>
            <person name="Zhou R."/>
        </authorList>
    </citation>
    <scope>NUCLEOTIDE SEQUENCE [LARGE SCALE GENOMIC DNA]</scope>
    <source>
        <strain evidence="1">BV-YZ2020</strain>
    </source>
</reference>
<comment type="caution">
    <text evidence="1">The sequence shown here is derived from an EMBL/GenBank/DDBJ whole genome shotgun (WGS) entry which is preliminary data.</text>
</comment>
<evidence type="ECO:0000313" key="1">
    <source>
        <dbReference type="EMBL" id="KAI4356132.1"/>
    </source>
</evidence>
<protein>
    <submittedName>
        <fullName evidence="1">Uncharacterized protein</fullName>
    </submittedName>
</protein>
<accession>A0ACB9Q808</accession>
<gene>
    <name evidence="1" type="ORF">L6164_000179</name>
</gene>
<organism evidence="1 2">
    <name type="scientific">Bauhinia variegata</name>
    <name type="common">Purple orchid tree</name>
    <name type="synonym">Phanera variegata</name>
    <dbReference type="NCBI Taxonomy" id="167791"/>
    <lineage>
        <taxon>Eukaryota</taxon>
        <taxon>Viridiplantae</taxon>
        <taxon>Streptophyta</taxon>
        <taxon>Embryophyta</taxon>
        <taxon>Tracheophyta</taxon>
        <taxon>Spermatophyta</taxon>
        <taxon>Magnoliopsida</taxon>
        <taxon>eudicotyledons</taxon>
        <taxon>Gunneridae</taxon>
        <taxon>Pentapetalae</taxon>
        <taxon>rosids</taxon>
        <taxon>fabids</taxon>
        <taxon>Fabales</taxon>
        <taxon>Fabaceae</taxon>
        <taxon>Cercidoideae</taxon>
        <taxon>Cercideae</taxon>
        <taxon>Bauhiniinae</taxon>
        <taxon>Bauhinia</taxon>
    </lineage>
</organism>